<proteinExistence type="inferred from homology"/>
<feature type="transmembrane region" description="Helical" evidence="10">
    <location>
        <begin position="176"/>
        <end position="199"/>
    </location>
</feature>
<feature type="domain" description="Potassium channel" evidence="11">
    <location>
        <begin position="381"/>
        <end position="455"/>
    </location>
</feature>
<dbReference type="SUPFAM" id="SSF81324">
    <property type="entry name" value="Voltage-gated potassium channels"/>
    <property type="match status" value="2"/>
</dbReference>
<feature type="transmembrane region" description="Helical" evidence="10">
    <location>
        <begin position="430"/>
        <end position="450"/>
    </location>
</feature>
<organism evidence="12 13">
    <name type="scientific">Teratosphaeria nubilosa</name>
    <dbReference type="NCBI Taxonomy" id="161662"/>
    <lineage>
        <taxon>Eukaryota</taxon>
        <taxon>Fungi</taxon>
        <taxon>Dikarya</taxon>
        <taxon>Ascomycota</taxon>
        <taxon>Pezizomycotina</taxon>
        <taxon>Dothideomycetes</taxon>
        <taxon>Dothideomycetidae</taxon>
        <taxon>Mycosphaerellales</taxon>
        <taxon>Teratosphaeriaceae</taxon>
        <taxon>Teratosphaeria</taxon>
    </lineage>
</organism>
<evidence type="ECO:0000256" key="2">
    <source>
        <dbReference type="ARBA" id="ARBA00022448"/>
    </source>
</evidence>
<evidence type="ECO:0000256" key="9">
    <source>
        <dbReference type="SAM" id="MobiDB-lite"/>
    </source>
</evidence>
<feature type="compositionally biased region" description="Basic and acidic residues" evidence="9">
    <location>
        <begin position="785"/>
        <end position="800"/>
    </location>
</feature>
<keyword evidence="6 10" id="KW-0472">Membrane</keyword>
<dbReference type="PRINTS" id="PR01333">
    <property type="entry name" value="2POREKCHANEL"/>
</dbReference>
<feature type="transmembrane region" description="Helical" evidence="10">
    <location>
        <begin position="400"/>
        <end position="418"/>
    </location>
</feature>
<dbReference type="GO" id="GO:0015271">
    <property type="term" value="F:outward rectifier potassium channel activity"/>
    <property type="evidence" value="ECO:0007669"/>
    <property type="project" value="TreeGrafter"/>
</dbReference>
<evidence type="ECO:0000256" key="7">
    <source>
        <dbReference type="ARBA" id="ARBA00023303"/>
    </source>
</evidence>
<dbReference type="InterPro" id="IPR013099">
    <property type="entry name" value="K_chnl_dom"/>
</dbReference>
<dbReference type="InterPro" id="IPR003280">
    <property type="entry name" value="2pore_dom_K_chnl"/>
</dbReference>
<accession>A0A6G1KUY2</accession>
<dbReference type="PANTHER" id="PTHR11003">
    <property type="entry name" value="POTASSIUM CHANNEL, SUBFAMILY K"/>
    <property type="match status" value="1"/>
</dbReference>
<dbReference type="Gene3D" id="1.10.287.70">
    <property type="match status" value="2"/>
</dbReference>
<keyword evidence="2 8" id="KW-0813">Transport</keyword>
<protein>
    <submittedName>
        <fullName evidence="12">Voltage-gated potassium channel</fullName>
    </submittedName>
</protein>
<feature type="domain" description="Potassium channel" evidence="11">
    <location>
        <begin position="225"/>
        <end position="297"/>
    </location>
</feature>
<dbReference type="GO" id="GO:0030322">
    <property type="term" value="P:stabilization of membrane potential"/>
    <property type="evidence" value="ECO:0007669"/>
    <property type="project" value="TreeGrafter"/>
</dbReference>
<dbReference type="OrthoDB" id="297496at2759"/>
<feature type="region of interest" description="Disordered" evidence="9">
    <location>
        <begin position="746"/>
        <end position="800"/>
    </location>
</feature>
<name>A0A6G1KUY2_9PEZI</name>
<keyword evidence="3 8" id="KW-0812">Transmembrane</keyword>
<keyword evidence="13" id="KW-1185">Reference proteome</keyword>
<evidence type="ECO:0000256" key="1">
    <source>
        <dbReference type="ARBA" id="ARBA00004141"/>
    </source>
</evidence>
<feature type="transmembrane region" description="Helical" evidence="10">
    <location>
        <begin position="134"/>
        <end position="156"/>
    </location>
</feature>
<dbReference type="AlphaFoldDB" id="A0A6G1KUY2"/>
<comment type="subcellular location">
    <subcellularLocation>
        <location evidence="1">Membrane</location>
        <topology evidence="1">Multi-pass membrane protein</topology>
    </subcellularLocation>
</comment>
<feature type="transmembrane region" description="Helical" evidence="10">
    <location>
        <begin position="219"/>
        <end position="240"/>
    </location>
</feature>
<feature type="compositionally biased region" description="Polar residues" evidence="9">
    <location>
        <begin position="769"/>
        <end position="782"/>
    </location>
</feature>
<feature type="transmembrane region" description="Helical" evidence="10">
    <location>
        <begin position="101"/>
        <end position="122"/>
    </location>
</feature>
<dbReference type="PANTHER" id="PTHR11003:SF342">
    <property type="entry name" value="OUTWARD-RECTIFIER POTASSIUM CHANNEL TOK1"/>
    <property type="match status" value="1"/>
</dbReference>
<keyword evidence="4 10" id="KW-1133">Transmembrane helix</keyword>
<evidence type="ECO:0000256" key="4">
    <source>
        <dbReference type="ARBA" id="ARBA00022989"/>
    </source>
</evidence>
<gene>
    <name evidence="12" type="ORF">EJ03DRAFT_378631</name>
</gene>
<evidence type="ECO:0000256" key="8">
    <source>
        <dbReference type="RuleBase" id="RU003857"/>
    </source>
</evidence>
<comment type="similarity">
    <text evidence="8">Belongs to the two pore domain potassium channel (TC 1.A.1.8) family.</text>
</comment>
<evidence type="ECO:0000259" key="11">
    <source>
        <dbReference type="Pfam" id="PF07885"/>
    </source>
</evidence>
<dbReference type="GO" id="GO:0022841">
    <property type="term" value="F:potassium ion leak channel activity"/>
    <property type="evidence" value="ECO:0007669"/>
    <property type="project" value="TreeGrafter"/>
</dbReference>
<evidence type="ECO:0000256" key="3">
    <source>
        <dbReference type="ARBA" id="ARBA00022692"/>
    </source>
</evidence>
<dbReference type="GO" id="GO:0005886">
    <property type="term" value="C:plasma membrane"/>
    <property type="evidence" value="ECO:0007669"/>
    <property type="project" value="TreeGrafter"/>
</dbReference>
<dbReference type="EMBL" id="ML995924">
    <property type="protein sequence ID" value="KAF2764407.1"/>
    <property type="molecule type" value="Genomic_DNA"/>
</dbReference>
<feature type="transmembrane region" description="Helical" evidence="10">
    <location>
        <begin position="274"/>
        <end position="297"/>
    </location>
</feature>
<evidence type="ECO:0000256" key="10">
    <source>
        <dbReference type="SAM" id="Phobius"/>
    </source>
</evidence>
<evidence type="ECO:0000313" key="12">
    <source>
        <dbReference type="EMBL" id="KAF2764407.1"/>
    </source>
</evidence>
<evidence type="ECO:0000313" key="13">
    <source>
        <dbReference type="Proteomes" id="UP000799436"/>
    </source>
</evidence>
<evidence type="ECO:0000256" key="6">
    <source>
        <dbReference type="ARBA" id="ARBA00023136"/>
    </source>
</evidence>
<evidence type="ECO:0000256" key="5">
    <source>
        <dbReference type="ARBA" id="ARBA00023065"/>
    </source>
</evidence>
<feature type="transmembrane region" description="Helical" evidence="10">
    <location>
        <begin position="370"/>
        <end position="394"/>
    </location>
</feature>
<dbReference type="Pfam" id="PF07885">
    <property type="entry name" value="Ion_trans_2"/>
    <property type="match status" value="2"/>
</dbReference>
<keyword evidence="7 8" id="KW-0407">Ion channel</keyword>
<dbReference type="Proteomes" id="UP000799436">
    <property type="component" value="Unassembled WGS sequence"/>
</dbReference>
<reference evidence="12" key="1">
    <citation type="journal article" date="2020" name="Stud. Mycol.">
        <title>101 Dothideomycetes genomes: a test case for predicting lifestyles and emergence of pathogens.</title>
        <authorList>
            <person name="Haridas S."/>
            <person name="Albert R."/>
            <person name="Binder M."/>
            <person name="Bloem J."/>
            <person name="Labutti K."/>
            <person name="Salamov A."/>
            <person name="Andreopoulos B."/>
            <person name="Baker S."/>
            <person name="Barry K."/>
            <person name="Bills G."/>
            <person name="Bluhm B."/>
            <person name="Cannon C."/>
            <person name="Castanera R."/>
            <person name="Culley D."/>
            <person name="Daum C."/>
            <person name="Ezra D."/>
            <person name="Gonzalez J."/>
            <person name="Henrissat B."/>
            <person name="Kuo A."/>
            <person name="Liang C."/>
            <person name="Lipzen A."/>
            <person name="Lutzoni F."/>
            <person name="Magnuson J."/>
            <person name="Mondo S."/>
            <person name="Nolan M."/>
            <person name="Ohm R."/>
            <person name="Pangilinan J."/>
            <person name="Park H.-J."/>
            <person name="Ramirez L."/>
            <person name="Alfaro M."/>
            <person name="Sun H."/>
            <person name="Tritt A."/>
            <person name="Yoshinaga Y."/>
            <person name="Zwiers L.-H."/>
            <person name="Turgeon B."/>
            <person name="Goodwin S."/>
            <person name="Spatafora J."/>
            <person name="Crous P."/>
            <person name="Grigoriev I."/>
        </authorList>
    </citation>
    <scope>NUCLEOTIDE SEQUENCE</scope>
    <source>
        <strain evidence="12">CBS 116005</strain>
    </source>
</reference>
<keyword evidence="5 8" id="KW-0406">Ion transport</keyword>
<sequence length="800" mass="90087">MSTIDPGIGERMSKAAEDIEANVHNSEDAALQRQEEAEEEDFLEPSKWWFASTACPLLAGTFGPVASGFSICALAWCWRVFLPPGVPDEHGIYIKDPSWLIALNAVSLFFAVLGNATLLFNMTQRMPFHIAQPITITGFFLAGILLIADVAAVNASSTYWLTGNNAPGSHHALTSAYYYALWAAVFYMLIGFLMCFTVYGANKGYYDKDFRLTPPQRTLMIQTMYFVAYLLLGALVFSHVEDWEYLNAVYWADVTVLTVGLGDFSPKTRIGRGLLFPFALGGVLTVGLVVGSIRSLVLERGREKMSARITEKRRSDAIHNVDERKQTIKISWLAAADFSTNPSLSPAQRREEEFNVMRKVQKIAERERRWFSLLTSIIVALSLWLVGAAIFMVTERAQQWTYFDSVYFTFVCLLTIGYGDYSPDSNAGRAFFVVWSLMAVPSLTILISNMGDTFVQWFSDATLWLGSVTVLPTEKGVEASTRTILRRLSAYMQQAFQHFTLPGISGHTPKMKHEKRISSEEHERQVMDRLAERLTSHIEQEEPDEARQAEKEGDELQRDIHFYHYVLARECRNLQKDLGNSPNKQYNWQEWEYFLKLIGNEDGSSDHPGQKQPVLMVMGDIRTLPSTGSDATMTNTGRAPERVGSVNLAVQEADGGKQDAGPAVDSAQSDGVVGRLTEVGEWKKKHEANKRLRPHPDREHGRGRHLTTMDVQNWSWLSSKSPLMCSRSETEWILERLSAALERELSRQRKGYRTKPPISMSEARRKAVQRNNQGQVQDQGCSRKQVKEEDNLEKAAKGAA</sequence>
<feature type="transmembrane region" description="Helical" evidence="10">
    <location>
        <begin position="57"/>
        <end position="81"/>
    </location>
</feature>